<dbReference type="AlphaFoldDB" id="A0ABD1E212"/>
<evidence type="ECO:0000313" key="1">
    <source>
        <dbReference type="EMBL" id="KAL1488712.1"/>
    </source>
</evidence>
<accession>A0ABD1E212</accession>
<dbReference type="Proteomes" id="UP001566132">
    <property type="component" value="Unassembled WGS sequence"/>
</dbReference>
<name>A0ABD1E212_HYPHA</name>
<dbReference type="EMBL" id="JBDJPC010000013">
    <property type="protein sequence ID" value="KAL1488712.1"/>
    <property type="molecule type" value="Genomic_DNA"/>
</dbReference>
<proteinExistence type="predicted"/>
<dbReference type="PANTHER" id="PTHR47326:SF1">
    <property type="entry name" value="HTH PSQ-TYPE DOMAIN-CONTAINING PROTEIN"/>
    <property type="match status" value="1"/>
</dbReference>
<organism evidence="1 2">
    <name type="scientific">Hypothenemus hampei</name>
    <name type="common">Coffee berry borer</name>
    <dbReference type="NCBI Taxonomy" id="57062"/>
    <lineage>
        <taxon>Eukaryota</taxon>
        <taxon>Metazoa</taxon>
        <taxon>Ecdysozoa</taxon>
        <taxon>Arthropoda</taxon>
        <taxon>Hexapoda</taxon>
        <taxon>Insecta</taxon>
        <taxon>Pterygota</taxon>
        <taxon>Neoptera</taxon>
        <taxon>Endopterygota</taxon>
        <taxon>Coleoptera</taxon>
        <taxon>Polyphaga</taxon>
        <taxon>Cucujiformia</taxon>
        <taxon>Curculionidae</taxon>
        <taxon>Scolytinae</taxon>
        <taxon>Hypothenemus</taxon>
    </lineage>
</organism>
<evidence type="ECO:0008006" key="3">
    <source>
        <dbReference type="Google" id="ProtNLM"/>
    </source>
</evidence>
<protein>
    <recommendedName>
        <fullName evidence="3">DUF4817 domain-containing protein</fullName>
    </recommendedName>
</protein>
<dbReference type="PANTHER" id="PTHR47326">
    <property type="entry name" value="TRANSPOSABLE ELEMENT TC3 TRANSPOSASE-LIKE PROTEIN"/>
    <property type="match status" value="1"/>
</dbReference>
<evidence type="ECO:0000313" key="2">
    <source>
        <dbReference type="Proteomes" id="UP001566132"/>
    </source>
</evidence>
<sequence>METYPYQVVFDLFLIFGKNNRIVDRTCRQFNLKYPNLPQMTKGKLSRNNFLNYGQVMRPALRIKPITENEDIIINTLGYFQVYPRASIRAATNDLGISYSSLQRILCKNKLHPYKFIRLQKLYPGDYVCRINFCEELLVNTQENRNLKKK</sequence>
<comment type="caution">
    <text evidence="1">The sequence shown here is derived from an EMBL/GenBank/DDBJ whole genome shotgun (WGS) entry which is preliminary data.</text>
</comment>
<keyword evidence="2" id="KW-1185">Reference proteome</keyword>
<reference evidence="1 2" key="1">
    <citation type="submission" date="2024-05" db="EMBL/GenBank/DDBJ databases">
        <title>Genetic variation in Jamaican populations of the coffee berry borer (Hypothenemus hampei).</title>
        <authorList>
            <person name="Errbii M."/>
            <person name="Myrie A."/>
        </authorList>
    </citation>
    <scope>NUCLEOTIDE SEQUENCE [LARGE SCALE GENOMIC DNA]</scope>
    <source>
        <strain evidence="1">JA-Hopewell-2020-01-JO</strain>
        <tissue evidence="1">Whole body</tissue>
    </source>
</reference>
<gene>
    <name evidence="1" type="ORF">ABEB36_014511</name>
</gene>